<feature type="transmembrane region" description="Helical" evidence="1">
    <location>
        <begin position="12"/>
        <end position="32"/>
    </location>
</feature>
<feature type="transmembrane region" description="Helical" evidence="1">
    <location>
        <begin position="59"/>
        <end position="80"/>
    </location>
</feature>
<keyword evidence="1" id="KW-1133">Transmembrane helix</keyword>
<dbReference type="AlphaFoldDB" id="A0A2S2QNY7"/>
<accession>A0A2S2QNY7</accession>
<name>A0A2S2QNY7_9HEMI</name>
<dbReference type="EMBL" id="GGMS01010221">
    <property type="protein sequence ID" value="MBY79424.1"/>
    <property type="molecule type" value="Transcribed_RNA"/>
</dbReference>
<protein>
    <submittedName>
        <fullName evidence="2">Uncharacterized protein</fullName>
    </submittedName>
</protein>
<proteinExistence type="predicted"/>
<organism evidence="2">
    <name type="scientific">Sipha flava</name>
    <name type="common">yellow sugarcane aphid</name>
    <dbReference type="NCBI Taxonomy" id="143950"/>
    <lineage>
        <taxon>Eukaryota</taxon>
        <taxon>Metazoa</taxon>
        <taxon>Ecdysozoa</taxon>
        <taxon>Arthropoda</taxon>
        <taxon>Hexapoda</taxon>
        <taxon>Insecta</taxon>
        <taxon>Pterygota</taxon>
        <taxon>Neoptera</taxon>
        <taxon>Paraneoptera</taxon>
        <taxon>Hemiptera</taxon>
        <taxon>Sternorrhyncha</taxon>
        <taxon>Aphidomorpha</taxon>
        <taxon>Aphidoidea</taxon>
        <taxon>Aphididae</taxon>
        <taxon>Sipha</taxon>
    </lineage>
</organism>
<evidence type="ECO:0000313" key="2">
    <source>
        <dbReference type="EMBL" id="MBY79424.1"/>
    </source>
</evidence>
<gene>
    <name evidence="2" type="ORF">g.21758</name>
</gene>
<keyword evidence="1" id="KW-0812">Transmembrane</keyword>
<reference evidence="2" key="1">
    <citation type="submission" date="2018-04" db="EMBL/GenBank/DDBJ databases">
        <title>Transcriptome assembly of Sipha flava.</title>
        <authorList>
            <person name="Scully E.D."/>
            <person name="Geib S.M."/>
            <person name="Palmer N.A."/>
            <person name="Koch K."/>
            <person name="Bradshaw J."/>
            <person name="Heng-Moss T."/>
            <person name="Sarath G."/>
        </authorList>
    </citation>
    <scope>NUCLEOTIDE SEQUENCE</scope>
</reference>
<sequence>MSLKYINFHNPKFLVTYICNLFRFITFVISIAQADEADNQKYHISNSTIHFTFQNSHSILETIEITTLIIILFSIIYYILKCIINKRRSRSINTPVAYQPTAPPPF</sequence>
<keyword evidence="1" id="KW-0472">Membrane</keyword>
<evidence type="ECO:0000256" key="1">
    <source>
        <dbReference type="SAM" id="Phobius"/>
    </source>
</evidence>